<dbReference type="InterPro" id="IPR004041">
    <property type="entry name" value="NAF_dom"/>
</dbReference>
<dbReference type="Pfam" id="PF03822">
    <property type="entry name" value="NAF"/>
    <property type="match status" value="1"/>
</dbReference>
<protein>
    <recommendedName>
        <fullName evidence="1">NAF domain-containing protein</fullName>
    </recommendedName>
</protein>
<gene>
    <name evidence="2" type="ORF">Fmac_007230</name>
</gene>
<dbReference type="EMBL" id="JBGMDY010000002">
    <property type="protein sequence ID" value="KAL2345945.1"/>
    <property type="molecule type" value="Genomic_DNA"/>
</dbReference>
<dbReference type="InterPro" id="IPR003149">
    <property type="entry name" value="Fe_hydrogenase_ssu"/>
</dbReference>
<dbReference type="InterPro" id="IPR008953">
    <property type="entry name" value="Fe_hydrogenase_HydB"/>
</dbReference>
<dbReference type="Pfam" id="PF02256">
    <property type="entry name" value="Fe_hyd_SSU"/>
    <property type="match status" value="1"/>
</dbReference>
<dbReference type="InterPro" id="IPR036991">
    <property type="entry name" value="Fe_hydrogenase_ssu_sf"/>
</dbReference>
<dbReference type="InterPro" id="IPR050340">
    <property type="entry name" value="Cytosolic_Fe-S_CAF"/>
</dbReference>
<keyword evidence="3" id="KW-1185">Reference proteome</keyword>
<name>A0ABD1NCV2_9FABA</name>
<evidence type="ECO:0000313" key="2">
    <source>
        <dbReference type="EMBL" id="KAL2345945.1"/>
    </source>
</evidence>
<feature type="domain" description="NAF" evidence="1">
    <location>
        <begin position="61"/>
        <end position="85"/>
    </location>
</feature>
<reference evidence="2 3" key="1">
    <citation type="submission" date="2024-08" db="EMBL/GenBank/DDBJ databases">
        <title>Insights into the chromosomal genome structure of Flemingia macrophylla.</title>
        <authorList>
            <person name="Ding Y."/>
            <person name="Zhao Y."/>
            <person name="Bi W."/>
            <person name="Wu M."/>
            <person name="Zhao G."/>
            <person name="Gong Y."/>
            <person name="Li W."/>
            <person name="Zhang P."/>
        </authorList>
    </citation>
    <scope>NUCLEOTIDE SEQUENCE [LARGE SCALE GENOMIC DNA]</scope>
    <source>
        <strain evidence="2">DYQJB</strain>
        <tissue evidence="2">Leaf</tissue>
    </source>
</reference>
<dbReference type="Gene3D" id="4.10.260.20">
    <property type="entry name" value="Iron hydrogenase, small subunit"/>
    <property type="match status" value="1"/>
</dbReference>
<dbReference type="InterPro" id="IPR018451">
    <property type="entry name" value="NAF/FISL_domain"/>
</dbReference>
<dbReference type="Proteomes" id="UP001603857">
    <property type="component" value="Unassembled WGS sequence"/>
</dbReference>
<accession>A0ABD1NCV2</accession>
<proteinExistence type="predicted"/>
<dbReference type="AlphaFoldDB" id="A0ABD1NCV2"/>
<comment type="caution">
    <text evidence="2">The sequence shown here is derived from an EMBL/GenBank/DDBJ whole genome shotgun (WGS) entry which is preliminary data.</text>
</comment>
<dbReference type="PROSITE" id="PS50816">
    <property type="entry name" value="NAF"/>
    <property type="match status" value="1"/>
</dbReference>
<dbReference type="PANTHER" id="PTHR11615">
    <property type="entry name" value="NITRATE, FORMATE, IRON DEHYDROGENASE"/>
    <property type="match status" value="1"/>
</dbReference>
<evidence type="ECO:0000259" key="1">
    <source>
        <dbReference type="PROSITE" id="PS50816"/>
    </source>
</evidence>
<sequence length="252" mass="28554">MIGREIFPIRPLLLKKIPELLEDGLFKKGYQQASFSEEEDTSLEDDAVAFNEINLVTDRKEKPVYTNAFELISSSPSFNLNSWFEKQKIKLQSDKSGKVHLSVATVEFKNCLSLLSANIFIRFHDLSTFNAGNGTKKWDNRFEFVDTRAHRVCVTSAETVMLEKQSLDEFLNNSNSGKAVIVSLSPQSRTSIAAHFGISPIQVLVASPFDNPIIEGLYDKWPEQPGSVKARKYMHTQYHPVEKSITSQLHNR</sequence>
<organism evidence="2 3">
    <name type="scientific">Flemingia macrophylla</name>
    <dbReference type="NCBI Taxonomy" id="520843"/>
    <lineage>
        <taxon>Eukaryota</taxon>
        <taxon>Viridiplantae</taxon>
        <taxon>Streptophyta</taxon>
        <taxon>Embryophyta</taxon>
        <taxon>Tracheophyta</taxon>
        <taxon>Spermatophyta</taxon>
        <taxon>Magnoliopsida</taxon>
        <taxon>eudicotyledons</taxon>
        <taxon>Gunneridae</taxon>
        <taxon>Pentapetalae</taxon>
        <taxon>rosids</taxon>
        <taxon>fabids</taxon>
        <taxon>Fabales</taxon>
        <taxon>Fabaceae</taxon>
        <taxon>Papilionoideae</taxon>
        <taxon>50 kb inversion clade</taxon>
        <taxon>NPAAA clade</taxon>
        <taxon>indigoferoid/millettioid clade</taxon>
        <taxon>Phaseoleae</taxon>
        <taxon>Flemingia</taxon>
    </lineage>
</organism>
<evidence type="ECO:0000313" key="3">
    <source>
        <dbReference type="Proteomes" id="UP001603857"/>
    </source>
</evidence>
<dbReference type="SUPFAM" id="SSF48674">
    <property type="entry name" value="Fe-only hydrogenase smaller subunit"/>
    <property type="match status" value="1"/>
</dbReference>